<reference evidence="3" key="1">
    <citation type="journal article" date="2019" name="Int. J. Syst. Evol. Microbiol.">
        <title>The Global Catalogue of Microorganisms (GCM) 10K type strain sequencing project: providing services to taxonomists for standard genome sequencing and annotation.</title>
        <authorList>
            <consortium name="The Broad Institute Genomics Platform"/>
            <consortium name="The Broad Institute Genome Sequencing Center for Infectious Disease"/>
            <person name="Wu L."/>
            <person name="Ma J."/>
        </authorList>
    </citation>
    <scope>NUCLEOTIDE SEQUENCE [LARGE SCALE GENOMIC DNA]</scope>
    <source>
        <strain evidence="3">CCM 320</strain>
    </source>
</reference>
<dbReference type="RefSeq" id="WP_117312460.1">
    <property type="nucleotide sequence ID" value="NZ_JBHRUJ010000016.1"/>
</dbReference>
<dbReference type="InterPro" id="IPR019734">
    <property type="entry name" value="TPR_rpt"/>
</dbReference>
<dbReference type="Pfam" id="PF13374">
    <property type="entry name" value="TPR_10"/>
    <property type="match status" value="1"/>
</dbReference>
<dbReference type="InterPro" id="IPR011990">
    <property type="entry name" value="TPR-like_helical_dom_sf"/>
</dbReference>
<dbReference type="InterPro" id="IPR010982">
    <property type="entry name" value="Lambda_DNA-bd_dom_sf"/>
</dbReference>
<proteinExistence type="predicted"/>
<protein>
    <submittedName>
        <fullName evidence="2">Tetratricopeptide repeat protein</fullName>
    </submittedName>
</protein>
<dbReference type="CDD" id="cd00093">
    <property type="entry name" value="HTH_XRE"/>
    <property type="match status" value="1"/>
</dbReference>
<dbReference type="SUPFAM" id="SSF47413">
    <property type="entry name" value="lambda repressor-like DNA-binding domains"/>
    <property type="match status" value="1"/>
</dbReference>
<name>A0ABV7KP55_PLAOK</name>
<dbReference type="SUPFAM" id="SSF48452">
    <property type="entry name" value="TPR-like"/>
    <property type="match status" value="1"/>
</dbReference>
<organism evidence="2 3">
    <name type="scientific">Planomicrobium okeanokoites</name>
    <name type="common">Planococcus okeanokoites</name>
    <name type="synonym">Flavobacterium okeanokoites</name>
    <dbReference type="NCBI Taxonomy" id="244"/>
    <lineage>
        <taxon>Bacteria</taxon>
        <taxon>Bacillati</taxon>
        <taxon>Bacillota</taxon>
        <taxon>Bacilli</taxon>
        <taxon>Bacillales</taxon>
        <taxon>Caryophanaceae</taxon>
        <taxon>Planomicrobium</taxon>
    </lineage>
</organism>
<dbReference type="Gene3D" id="1.25.40.10">
    <property type="entry name" value="Tetratricopeptide repeat domain"/>
    <property type="match status" value="1"/>
</dbReference>
<dbReference type="EMBL" id="JBHRUJ010000016">
    <property type="protein sequence ID" value="MFC3211242.1"/>
    <property type="molecule type" value="Genomic_DNA"/>
</dbReference>
<dbReference type="SMART" id="SM00530">
    <property type="entry name" value="HTH_XRE"/>
    <property type="match status" value="1"/>
</dbReference>
<dbReference type="Pfam" id="PF01381">
    <property type="entry name" value="HTH_3"/>
    <property type="match status" value="1"/>
</dbReference>
<evidence type="ECO:0000313" key="3">
    <source>
        <dbReference type="Proteomes" id="UP001595625"/>
    </source>
</evidence>
<sequence length="411" mass="48612">MTIGEVIKYFRKKSHLTQEVLSEGICSIPYLSKLENNQLEPSNDILLHLCKRLDLDPKEIENITSPKILEKLLEWNALINQERFEEALLLKDQIELKKDYISSQFLRIYYDLFSLHLLLKSEGHAPLQQIEQLSASYAYMDSKQRYHMRKIEGIYYYKTNDWHQSASYFQEAVLLGEVVGLQEADVYYSLAIIYSRLRKFLNSNQYIKKCELIYQKNLDYKKVLKCKMMFAINNLLMKEYQLAREDFEKILTSSELESSSKSMVLHNIGVIYYNQNDFQQAEKAIIESMDMGRSPYSLLKSYYFLSLIYCELQQDGQAIKFRNLGITLVKELNNAEYHYKFQILDYKYKLGPVDPKWELMLKEEVVPFFKKFGDKDDYIQALSLLGEFYYEHKKYKQAADIYIEVSAEALS</sequence>
<evidence type="ECO:0000313" key="2">
    <source>
        <dbReference type="EMBL" id="MFC3211242.1"/>
    </source>
</evidence>
<dbReference type="PROSITE" id="PS50943">
    <property type="entry name" value="HTH_CROC1"/>
    <property type="match status" value="1"/>
</dbReference>
<dbReference type="SMART" id="SM00028">
    <property type="entry name" value="TPR"/>
    <property type="match status" value="4"/>
</dbReference>
<gene>
    <name evidence="2" type="ORF">ACFOEJ_09180</name>
</gene>
<keyword evidence="3" id="KW-1185">Reference proteome</keyword>
<dbReference type="Gene3D" id="1.10.260.40">
    <property type="entry name" value="lambda repressor-like DNA-binding domains"/>
    <property type="match status" value="1"/>
</dbReference>
<evidence type="ECO:0000259" key="1">
    <source>
        <dbReference type="PROSITE" id="PS50943"/>
    </source>
</evidence>
<comment type="caution">
    <text evidence="2">The sequence shown here is derived from an EMBL/GenBank/DDBJ whole genome shotgun (WGS) entry which is preliminary data.</text>
</comment>
<dbReference type="Proteomes" id="UP001595625">
    <property type="component" value="Unassembled WGS sequence"/>
</dbReference>
<feature type="domain" description="HTH cro/C1-type" evidence="1">
    <location>
        <begin position="7"/>
        <end position="60"/>
    </location>
</feature>
<dbReference type="InterPro" id="IPR001387">
    <property type="entry name" value="Cro/C1-type_HTH"/>
</dbReference>
<accession>A0ABV7KP55</accession>